<keyword evidence="3" id="KW-0804">Transcription</keyword>
<dbReference type="SUPFAM" id="SSF46689">
    <property type="entry name" value="Homeodomain-like"/>
    <property type="match status" value="2"/>
</dbReference>
<dbReference type="AlphaFoldDB" id="H0E8G9"/>
<dbReference type="PROSITE" id="PS01124">
    <property type="entry name" value="HTH_ARAC_FAMILY_2"/>
    <property type="match status" value="1"/>
</dbReference>
<dbReference type="GO" id="GO:0003700">
    <property type="term" value="F:DNA-binding transcription factor activity"/>
    <property type="evidence" value="ECO:0007669"/>
    <property type="project" value="InterPro"/>
</dbReference>
<keyword evidence="2" id="KW-0238">DNA-binding</keyword>
<gene>
    <name evidence="5" type="ORF">PAI11_31300</name>
</gene>
<dbReference type="InterPro" id="IPR009057">
    <property type="entry name" value="Homeodomain-like_sf"/>
</dbReference>
<dbReference type="Gene3D" id="1.10.10.60">
    <property type="entry name" value="Homeodomain-like"/>
    <property type="match status" value="1"/>
</dbReference>
<sequence length="132" mass="14665">MQRPDTICIRTALYEEAVSILEQEYASDLTVADLAGRVACSCRQLQRAFHEVGDTSFRTSLTGIRMDRAADILASGPVSVRDAARQVGYRQPAQFAKAFRRHHGMSPSQYRVGRQIGRLRDLREAIGQAQAA</sequence>
<dbReference type="GO" id="GO:0043565">
    <property type="term" value="F:sequence-specific DNA binding"/>
    <property type="evidence" value="ECO:0007669"/>
    <property type="project" value="InterPro"/>
</dbReference>
<evidence type="ECO:0000256" key="2">
    <source>
        <dbReference type="ARBA" id="ARBA00023125"/>
    </source>
</evidence>
<evidence type="ECO:0000256" key="1">
    <source>
        <dbReference type="ARBA" id="ARBA00023015"/>
    </source>
</evidence>
<protein>
    <submittedName>
        <fullName evidence="5">Transcriptional regulatory protein</fullName>
    </submittedName>
</protein>
<evidence type="ECO:0000259" key="4">
    <source>
        <dbReference type="PROSITE" id="PS01124"/>
    </source>
</evidence>
<evidence type="ECO:0000256" key="3">
    <source>
        <dbReference type="ARBA" id="ARBA00023163"/>
    </source>
</evidence>
<dbReference type="OrthoDB" id="241790at2"/>
<evidence type="ECO:0000313" key="6">
    <source>
        <dbReference type="Proteomes" id="UP000005143"/>
    </source>
</evidence>
<dbReference type="PANTHER" id="PTHR43280">
    <property type="entry name" value="ARAC-FAMILY TRANSCRIPTIONAL REGULATOR"/>
    <property type="match status" value="1"/>
</dbReference>
<dbReference type="RefSeq" id="WP_007576908.1">
    <property type="nucleotide sequence ID" value="NZ_AGUD01000244.1"/>
</dbReference>
<dbReference type="PRINTS" id="PR00032">
    <property type="entry name" value="HTHARAC"/>
</dbReference>
<dbReference type="InterPro" id="IPR020449">
    <property type="entry name" value="Tscrpt_reg_AraC-type_HTH"/>
</dbReference>
<dbReference type="InterPro" id="IPR018062">
    <property type="entry name" value="HTH_AraC-typ_CS"/>
</dbReference>
<reference evidence="5 6" key="1">
    <citation type="journal article" date="2013" name="Biodegradation">
        <title>Quantitative proteomic analysis of ibuprofen-degrading Patulibacter sp. strain I11.</title>
        <authorList>
            <person name="Almeida B."/>
            <person name="Kjeldal H."/>
            <person name="Lolas I."/>
            <person name="Knudsen A.D."/>
            <person name="Carvalho G."/>
            <person name="Nielsen K.L."/>
            <person name="Barreto Crespo M.T."/>
            <person name="Stensballe A."/>
            <person name="Nielsen J.L."/>
        </authorList>
    </citation>
    <scope>NUCLEOTIDE SEQUENCE [LARGE SCALE GENOMIC DNA]</scope>
    <source>
        <strain evidence="5 6">I11</strain>
    </source>
</reference>
<dbReference type="Pfam" id="PF12833">
    <property type="entry name" value="HTH_18"/>
    <property type="match status" value="1"/>
</dbReference>
<keyword evidence="1" id="KW-0805">Transcription regulation</keyword>
<dbReference type="Proteomes" id="UP000005143">
    <property type="component" value="Unassembled WGS sequence"/>
</dbReference>
<dbReference type="EMBL" id="AGUD01000244">
    <property type="protein sequence ID" value="EHN09969.1"/>
    <property type="molecule type" value="Genomic_DNA"/>
</dbReference>
<comment type="caution">
    <text evidence="5">The sequence shown here is derived from an EMBL/GenBank/DDBJ whole genome shotgun (WGS) entry which is preliminary data.</text>
</comment>
<dbReference type="InterPro" id="IPR018060">
    <property type="entry name" value="HTH_AraC"/>
</dbReference>
<name>H0E8G9_9ACTN</name>
<dbReference type="SMART" id="SM00342">
    <property type="entry name" value="HTH_ARAC"/>
    <property type="match status" value="1"/>
</dbReference>
<dbReference type="PANTHER" id="PTHR43280:SF2">
    <property type="entry name" value="HTH-TYPE TRANSCRIPTIONAL REGULATOR EXSA"/>
    <property type="match status" value="1"/>
</dbReference>
<proteinExistence type="predicted"/>
<feature type="domain" description="HTH araC/xylS-type" evidence="4">
    <location>
        <begin position="15"/>
        <end position="113"/>
    </location>
</feature>
<organism evidence="5 6">
    <name type="scientific">Patulibacter medicamentivorans</name>
    <dbReference type="NCBI Taxonomy" id="1097667"/>
    <lineage>
        <taxon>Bacteria</taxon>
        <taxon>Bacillati</taxon>
        <taxon>Actinomycetota</taxon>
        <taxon>Thermoleophilia</taxon>
        <taxon>Solirubrobacterales</taxon>
        <taxon>Patulibacteraceae</taxon>
        <taxon>Patulibacter</taxon>
    </lineage>
</organism>
<dbReference type="PROSITE" id="PS00041">
    <property type="entry name" value="HTH_ARAC_FAMILY_1"/>
    <property type="match status" value="1"/>
</dbReference>
<accession>H0E8G9</accession>
<evidence type="ECO:0000313" key="5">
    <source>
        <dbReference type="EMBL" id="EHN09969.1"/>
    </source>
</evidence>
<keyword evidence="6" id="KW-1185">Reference proteome</keyword>